<dbReference type="Gene3D" id="1.10.357.10">
    <property type="entry name" value="Tetracycline Repressor, domain 2"/>
    <property type="match status" value="1"/>
</dbReference>
<evidence type="ECO:0000256" key="1">
    <source>
        <dbReference type="ARBA" id="ARBA00022491"/>
    </source>
</evidence>
<reference evidence="5 6" key="1">
    <citation type="submission" date="2019-11" db="EMBL/GenBank/DDBJ databases">
        <title>Whole Genome Sequencing and Comparative Genomic Analyses of Lysinibacillus pakistanensis LZH-9, a Halotolerant Strain with Excellent COD Removal Capability.</title>
        <authorList>
            <person name="Zhou H."/>
        </authorList>
    </citation>
    <scope>NUCLEOTIDE SEQUENCE [LARGE SCALE GENOMIC DNA]</scope>
    <source>
        <strain evidence="5 6">LZH-9</strain>
    </source>
</reference>
<proteinExistence type="predicted"/>
<sequence>MLFIIERAFILQAKKDEVKNEIESAALKLFFKKGYIDAKMSDIAKEINISVGNIYTYFKNKKELFYAVVSPTLVDYLKNVLVESIHLYNQAYFDGTKIAENAALLEEQMNALTKYRMQIVIIFERNKGTIYQNSKNELIDLMLETKRPYLKNSYKSYEISSEENIILLDIISNNVIDMLLDLLKRELSEDSRKRIFEALTIYRLYGMKNLNE</sequence>
<protein>
    <submittedName>
        <fullName evidence="5">TetR family transcriptional regulator</fullName>
    </submittedName>
</protein>
<keyword evidence="2 3" id="KW-0238">DNA-binding</keyword>
<name>A0ABX6DHA9_9BACI</name>
<dbReference type="Proteomes" id="UP000373269">
    <property type="component" value="Chromosome"/>
</dbReference>
<evidence type="ECO:0000259" key="4">
    <source>
        <dbReference type="PROSITE" id="PS50977"/>
    </source>
</evidence>
<dbReference type="PRINTS" id="PR00455">
    <property type="entry name" value="HTHTETR"/>
</dbReference>
<keyword evidence="6" id="KW-1185">Reference proteome</keyword>
<dbReference type="InterPro" id="IPR001647">
    <property type="entry name" value="HTH_TetR"/>
</dbReference>
<organism evidence="5 6">
    <name type="scientific">Lysinibacillus pakistanensis</name>
    <dbReference type="NCBI Taxonomy" id="759811"/>
    <lineage>
        <taxon>Bacteria</taxon>
        <taxon>Bacillati</taxon>
        <taxon>Bacillota</taxon>
        <taxon>Bacilli</taxon>
        <taxon>Bacillales</taxon>
        <taxon>Bacillaceae</taxon>
        <taxon>Lysinibacillus</taxon>
    </lineage>
</organism>
<evidence type="ECO:0000313" key="5">
    <source>
        <dbReference type="EMBL" id="QGG53959.1"/>
    </source>
</evidence>
<gene>
    <name evidence="5" type="ORF">GDS87_15560</name>
</gene>
<dbReference type="Pfam" id="PF00440">
    <property type="entry name" value="TetR_N"/>
    <property type="match status" value="1"/>
</dbReference>
<evidence type="ECO:0000313" key="6">
    <source>
        <dbReference type="Proteomes" id="UP000373269"/>
    </source>
</evidence>
<keyword evidence="1" id="KW-0678">Repressor</keyword>
<evidence type="ECO:0000256" key="2">
    <source>
        <dbReference type="ARBA" id="ARBA00023125"/>
    </source>
</evidence>
<dbReference type="EMBL" id="CP045835">
    <property type="protein sequence ID" value="QGG53959.1"/>
    <property type="molecule type" value="Genomic_DNA"/>
</dbReference>
<dbReference type="PANTHER" id="PTHR43479">
    <property type="entry name" value="ACREF/ENVCD OPERON REPRESSOR-RELATED"/>
    <property type="match status" value="1"/>
</dbReference>
<dbReference type="PROSITE" id="PS50977">
    <property type="entry name" value="HTH_TETR_2"/>
    <property type="match status" value="1"/>
</dbReference>
<dbReference type="SUPFAM" id="SSF46689">
    <property type="entry name" value="Homeodomain-like"/>
    <property type="match status" value="1"/>
</dbReference>
<feature type="DNA-binding region" description="H-T-H motif" evidence="3">
    <location>
        <begin position="39"/>
        <end position="58"/>
    </location>
</feature>
<dbReference type="InterPro" id="IPR050624">
    <property type="entry name" value="HTH-type_Tx_Regulator"/>
</dbReference>
<feature type="domain" description="HTH tetR-type" evidence="4">
    <location>
        <begin position="16"/>
        <end position="76"/>
    </location>
</feature>
<dbReference type="InterPro" id="IPR009057">
    <property type="entry name" value="Homeodomain-like_sf"/>
</dbReference>
<evidence type="ECO:0000256" key="3">
    <source>
        <dbReference type="PROSITE-ProRule" id="PRU00335"/>
    </source>
</evidence>
<accession>A0ABX6DHA9</accession>
<dbReference type="PANTHER" id="PTHR43479:SF11">
    <property type="entry name" value="ACREF_ENVCD OPERON REPRESSOR-RELATED"/>
    <property type="match status" value="1"/>
</dbReference>